<evidence type="ECO:0000313" key="6">
    <source>
        <dbReference type="EMBL" id="CAD7086103.1"/>
    </source>
</evidence>
<dbReference type="SMART" id="SM00451">
    <property type="entry name" value="ZnF_U1"/>
    <property type="match status" value="1"/>
</dbReference>
<dbReference type="PANTHER" id="PTHR16465">
    <property type="entry name" value="NUCLEASE-RELATED"/>
    <property type="match status" value="1"/>
</dbReference>
<dbReference type="SUPFAM" id="SSF57667">
    <property type="entry name" value="beta-beta-alpha zinc fingers"/>
    <property type="match status" value="1"/>
</dbReference>
<dbReference type="GO" id="GO:0003676">
    <property type="term" value="F:nucleic acid binding"/>
    <property type="evidence" value="ECO:0007669"/>
    <property type="project" value="InterPro"/>
</dbReference>
<dbReference type="FunCoup" id="A0A7R8US92">
    <property type="interactions" value="268"/>
</dbReference>
<reference evidence="6 7" key="1">
    <citation type="submission" date="2020-11" db="EMBL/GenBank/DDBJ databases">
        <authorList>
            <person name="Wallbank WR R."/>
            <person name="Pardo Diaz C."/>
            <person name="Kozak K."/>
            <person name="Martin S."/>
            <person name="Jiggins C."/>
            <person name="Moest M."/>
            <person name="Warren A I."/>
            <person name="Generalovic N T."/>
            <person name="Byers J.R.P. K."/>
            <person name="Montejo-Kovacevich G."/>
            <person name="Yen C E."/>
        </authorList>
    </citation>
    <scope>NUCLEOTIDE SEQUENCE [LARGE SCALE GENOMIC DNA]</scope>
</reference>
<evidence type="ECO:0000313" key="7">
    <source>
        <dbReference type="Proteomes" id="UP000594454"/>
    </source>
</evidence>
<dbReference type="OMA" id="DYCCCFM"/>
<dbReference type="GO" id="GO:0008270">
    <property type="term" value="F:zinc ion binding"/>
    <property type="evidence" value="ECO:0007669"/>
    <property type="project" value="UniProtKB-KW"/>
</dbReference>
<dbReference type="InterPro" id="IPR036855">
    <property type="entry name" value="Znf_CCCH_sf"/>
</dbReference>
<dbReference type="InterPro" id="IPR013085">
    <property type="entry name" value="U1-CZ_Znf_C2H2"/>
</dbReference>
<keyword evidence="3 4" id="KW-0862">Zinc</keyword>
<proteinExistence type="predicted"/>
<dbReference type="InterPro" id="IPR036236">
    <property type="entry name" value="Znf_C2H2_sf"/>
</dbReference>
<dbReference type="InterPro" id="IPR003604">
    <property type="entry name" value="Matrin/U1-like-C_Znf_C2H2"/>
</dbReference>
<name>A0A7R8US92_HERIL</name>
<dbReference type="Pfam" id="PF00642">
    <property type="entry name" value="zf-CCCH"/>
    <property type="match status" value="1"/>
</dbReference>
<dbReference type="SUPFAM" id="SSF90229">
    <property type="entry name" value="CCCH zinc finger"/>
    <property type="match status" value="1"/>
</dbReference>
<feature type="domain" description="C3H1-type" evidence="5">
    <location>
        <begin position="51"/>
        <end position="79"/>
    </location>
</feature>
<organism evidence="6 7">
    <name type="scientific">Hermetia illucens</name>
    <name type="common">Black soldier fly</name>
    <dbReference type="NCBI Taxonomy" id="343691"/>
    <lineage>
        <taxon>Eukaryota</taxon>
        <taxon>Metazoa</taxon>
        <taxon>Ecdysozoa</taxon>
        <taxon>Arthropoda</taxon>
        <taxon>Hexapoda</taxon>
        <taxon>Insecta</taxon>
        <taxon>Pterygota</taxon>
        <taxon>Neoptera</taxon>
        <taxon>Endopterygota</taxon>
        <taxon>Diptera</taxon>
        <taxon>Brachycera</taxon>
        <taxon>Stratiomyomorpha</taxon>
        <taxon>Stratiomyidae</taxon>
        <taxon>Hermetiinae</taxon>
        <taxon>Hermetia</taxon>
    </lineage>
</organism>
<evidence type="ECO:0000259" key="5">
    <source>
        <dbReference type="PROSITE" id="PS50103"/>
    </source>
</evidence>
<dbReference type="AlphaFoldDB" id="A0A7R8US92"/>
<dbReference type="Gene3D" id="3.30.160.60">
    <property type="entry name" value="Classic Zinc Finger"/>
    <property type="match status" value="1"/>
</dbReference>
<evidence type="ECO:0000256" key="2">
    <source>
        <dbReference type="ARBA" id="ARBA00022771"/>
    </source>
</evidence>
<dbReference type="Pfam" id="PF06220">
    <property type="entry name" value="zf-U1"/>
    <property type="match status" value="1"/>
</dbReference>
<dbReference type="InterPro" id="IPR000571">
    <property type="entry name" value="Znf_CCCH"/>
</dbReference>
<dbReference type="PANTHER" id="PTHR16465:SF0">
    <property type="entry name" value="ZINC FINGER MATRIN-TYPE PROTEIN 5"/>
    <property type="match status" value="1"/>
</dbReference>
<keyword evidence="2 4" id="KW-0863">Zinc-finger</keyword>
<dbReference type="InParanoid" id="A0A7R8US92"/>
<feature type="zinc finger region" description="C3H1-type" evidence="4">
    <location>
        <begin position="51"/>
        <end position="79"/>
    </location>
</feature>
<dbReference type="OrthoDB" id="2417221at2759"/>
<protein>
    <recommendedName>
        <fullName evidence="5">C3H1-type domain-containing protein</fullName>
    </recommendedName>
</protein>
<dbReference type="EMBL" id="LR899011">
    <property type="protein sequence ID" value="CAD7086103.1"/>
    <property type="molecule type" value="Genomic_DNA"/>
</dbReference>
<keyword evidence="7" id="KW-1185">Reference proteome</keyword>
<sequence>MGRNYYCEYCDKRMKCSVSIRKSHNEGLPHKIAKAEYMARFKDPRDILAEERKKTPCSRFLTGKECKFGMFCHFSHYRMDQLKELERIAEKMVKQPPKTEQIQIEKKNTDHKFPWKYPHEKVQNKSLPPSLQPYDIEKCFSITNDTKNRWG</sequence>
<dbReference type="GO" id="GO:0005689">
    <property type="term" value="C:U12-type spliceosomal complex"/>
    <property type="evidence" value="ECO:0007669"/>
    <property type="project" value="TreeGrafter"/>
</dbReference>
<evidence type="ECO:0000256" key="4">
    <source>
        <dbReference type="PROSITE-ProRule" id="PRU00723"/>
    </source>
</evidence>
<accession>A0A7R8US92</accession>
<evidence type="ECO:0000256" key="1">
    <source>
        <dbReference type="ARBA" id="ARBA00022723"/>
    </source>
</evidence>
<dbReference type="Proteomes" id="UP000594454">
    <property type="component" value="Chromosome 3"/>
</dbReference>
<keyword evidence="1 4" id="KW-0479">Metal-binding</keyword>
<evidence type="ECO:0000256" key="3">
    <source>
        <dbReference type="ARBA" id="ARBA00022833"/>
    </source>
</evidence>
<dbReference type="PROSITE" id="PS50103">
    <property type="entry name" value="ZF_C3H1"/>
    <property type="match status" value="1"/>
</dbReference>
<gene>
    <name evidence="6" type="ORF">HERILL_LOCUS8899</name>
</gene>